<dbReference type="InterPro" id="IPR020845">
    <property type="entry name" value="AMP-binding_CS"/>
</dbReference>
<dbReference type="SUPFAM" id="SSF56801">
    <property type="entry name" value="Acetyl-CoA synthetase-like"/>
    <property type="match status" value="1"/>
</dbReference>
<keyword evidence="6" id="KW-1185">Reference proteome</keyword>
<name>A0ABS9LA15_9MICC</name>
<feature type="domain" description="AMP-dependent synthetase/ligase" evidence="3">
    <location>
        <begin position="33"/>
        <end position="426"/>
    </location>
</feature>
<evidence type="ECO:0000256" key="1">
    <source>
        <dbReference type="ARBA" id="ARBA00006432"/>
    </source>
</evidence>
<protein>
    <submittedName>
        <fullName evidence="5">Acyl--CoA ligase</fullName>
    </submittedName>
</protein>
<dbReference type="RefSeq" id="WP_237822726.1">
    <property type="nucleotide sequence ID" value="NZ_JAKLTQ010000013.1"/>
</dbReference>
<dbReference type="Gene3D" id="2.30.38.10">
    <property type="entry name" value="Luciferase, Domain 3"/>
    <property type="match status" value="1"/>
</dbReference>
<accession>A0ABS9LA15</accession>
<evidence type="ECO:0000313" key="6">
    <source>
        <dbReference type="Proteomes" id="UP001165368"/>
    </source>
</evidence>
<comment type="caution">
    <text evidence="5">The sequence shown here is derived from an EMBL/GenBank/DDBJ whole genome shotgun (WGS) entry which is preliminary data.</text>
</comment>
<evidence type="ECO:0000313" key="5">
    <source>
        <dbReference type="EMBL" id="MCG2623428.1"/>
    </source>
</evidence>
<organism evidence="5 6">
    <name type="scientific">Arthrobacter hankyongi</name>
    <dbReference type="NCBI Taxonomy" id="2904801"/>
    <lineage>
        <taxon>Bacteria</taxon>
        <taxon>Bacillati</taxon>
        <taxon>Actinomycetota</taxon>
        <taxon>Actinomycetes</taxon>
        <taxon>Micrococcales</taxon>
        <taxon>Micrococcaceae</taxon>
        <taxon>Arthrobacter</taxon>
    </lineage>
</organism>
<sequence>MRLFDDQAVSEFIAQGWWTGDTWGDCLRRSVIRFPDRECLTDAPNKAAFMGQAPLRLTWTEFEAAVDRCAEILYGHGIRKDDVVGVQIPNSVELMITYLALNRLGAILSPYPVAYRRHELSQLAPIAGVHAIVTTAGFSGRDLREDAAAVLAGAQARGGLFAWHAEDGGQCHGLDLVDVLKGPRGDIEYGAYVHALQPHPNDCAMILFTSGTTGAPKGVPRGHGDSLVSASATVAAPGLTYRDVVLAPMPMVNGGALSGMFLPWLLTGCRLVLHQPFNLEIFAAQIESESVTYSVAPPTILNDMVSDDTIFTRYDLSSLRVLGSGSAPLSAWMIKRWEADHGVEIINYFGATEGVQLFADRDAVPDPGLRARYLPKPGSPLFPWRTEVGRRSESRLVDTETGEEVTRPGRHGELRVKGPNIFCGYLHGAGDAFDELGFYRTGDLFEYSPDHPDLLILVDRAKDVIIRGGLNISAAEIEALLVAHPKVAEVAAVGRKDARLGERTCVFVVPRRQADPPTLAELVDFLNEEQVAKYKLPEFLELIEAMPRNPAGKALKVQLRRMVNGGDGSATGQ</sequence>
<dbReference type="Proteomes" id="UP001165368">
    <property type="component" value="Unassembled WGS sequence"/>
</dbReference>
<evidence type="ECO:0000259" key="3">
    <source>
        <dbReference type="Pfam" id="PF00501"/>
    </source>
</evidence>
<evidence type="ECO:0000256" key="2">
    <source>
        <dbReference type="ARBA" id="ARBA00022598"/>
    </source>
</evidence>
<dbReference type="PANTHER" id="PTHR43201:SF5">
    <property type="entry name" value="MEDIUM-CHAIN ACYL-COA LIGASE ACSF2, MITOCHONDRIAL"/>
    <property type="match status" value="1"/>
</dbReference>
<dbReference type="InterPro" id="IPR025110">
    <property type="entry name" value="AMP-bd_C"/>
</dbReference>
<reference evidence="5" key="1">
    <citation type="submission" date="2022-01" db="EMBL/GenBank/DDBJ databases">
        <authorList>
            <person name="Jo J.-H."/>
            <person name="Im W.-T."/>
        </authorList>
    </citation>
    <scope>NUCLEOTIDE SEQUENCE</scope>
    <source>
        <strain evidence="5">I2-34</strain>
    </source>
</reference>
<dbReference type="Pfam" id="PF00501">
    <property type="entry name" value="AMP-binding"/>
    <property type="match status" value="1"/>
</dbReference>
<dbReference type="InterPro" id="IPR045851">
    <property type="entry name" value="AMP-bd_C_sf"/>
</dbReference>
<comment type="similarity">
    <text evidence="1">Belongs to the ATP-dependent AMP-binding enzyme family.</text>
</comment>
<evidence type="ECO:0000259" key="4">
    <source>
        <dbReference type="Pfam" id="PF13193"/>
    </source>
</evidence>
<dbReference type="GO" id="GO:0016874">
    <property type="term" value="F:ligase activity"/>
    <property type="evidence" value="ECO:0007669"/>
    <property type="project" value="UniProtKB-KW"/>
</dbReference>
<dbReference type="PROSITE" id="PS00455">
    <property type="entry name" value="AMP_BINDING"/>
    <property type="match status" value="1"/>
</dbReference>
<feature type="domain" description="AMP-binding enzyme C-terminal" evidence="4">
    <location>
        <begin position="476"/>
        <end position="553"/>
    </location>
</feature>
<dbReference type="EMBL" id="JAKLTQ010000013">
    <property type="protein sequence ID" value="MCG2623428.1"/>
    <property type="molecule type" value="Genomic_DNA"/>
</dbReference>
<gene>
    <name evidence="5" type="ORF">LVY72_16140</name>
</gene>
<dbReference type="Gene3D" id="3.40.50.980">
    <property type="match status" value="2"/>
</dbReference>
<dbReference type="CDD" id="cd04433">
    <property type="entry name" value="AFD_class_I"/>
    <property type="match status" value="1"/>
</dbReference>
<proteinExistence type="inferred from homology"/>
<dbReference type="Gene3D" id="3.30.300.30">
    <property type="match status" value="1"/>
</dbReference>
<dbReference type="InterPro" id="IPR000873">
    <property type="entry name" value="AMP-dep_synth/lig_dom"/>
</dbReference>
<dbReference type="PANTHER" id="PTHR43201">
    <property type="entry name" value="ACYL-COA SYNTHETASE"/>
    <property type="match status" value="1"/>
</dbReference>
<keyword evidence="2 5" id="KW-0436">Ligase</keyword>
<dbReference type="Pfam" id="PF13193">
    <property type="entry name" value="AMP-binding_C"/>
    <property type="match status" value="1"/>
</dbReference>